<dbReference type="InterPro" id="IPR011989">
    <property type="entry name" value="ARM-like"/>
</dbReference>
<sequence length="332" mass="34520">MDGTGPTVDDVAASLEAGDVDAATARVERALYAPTERRQAFCRSLKGVADDRPALVAPVAPPLAAALTDEDRAVRLTTAKLFVAVARAAPDAVVPVVDPLAARLADEAEFYYVRARSAEALGLVALAHPDAVGSPAVLADLRVGLAFDEPAVREKLAKALECVARGNPDRLRHQASSLAEHLDDDRELVRYHLATALLAVGCASPERLAAVRDALVARLDDECPQVRGRAAEALGVLARGHDRDALPTATLDDLADDGEPFVADRARFALDADSGTAADPSARVGTLDGVRETTTDAVDAITSPAGEDECPHCGLVLPDAGPPMCPGCGAPR</sequence>
<dbReference type="AlphaFoldDB" id="A0A1G9YJA1"/>
<dbReference type="InterPro" id="IPR000357">
    <property type="entry name" value="HEAT"/>
</dbReference>
<dbReference type="RefSeq" id="WP_089734494.1">
    <property type="nucleotide sequence ID" value="NZ_FNIA01000014.1"/>
</dbReference>
<keyword evidence="1" id="KW-0677">Repeat</keyword>
<accession>A0A1G9YJA1</accession>
<proteinExistence type="predicted"/>
<dbReference type="EMBL" id="FNIA01000014">
    <property type="protein sequence ID" value="SDN08535.1"/>
    <property type="molecule type" value="Genomic_DNA"/>
</dbReference>
<evidence type="ECO:0000313" key="3">
    <source>
        <dbReference type="Proteomes" id="UP000199370"/>
    </source>
</evidence>
<keyword evidence="3" id="KW-1185">Reference proteome</keyword>
<dbReference type="OrthoDB" id="169052at2157"/>
<evidence type="ECO:0000256" key="1">
    <source>
        <dbReference type="ARBA" id="ARBA00022737"/>
    </source>
</evidence>
<dbReference type="Proteomes" id="UP000199370">
    <property type="component" value="Unassembled WGS sequence"/>
</dbReference>
<protein>
    <submittedName>
        <fullName evidence="2">HEAT repeat-containing protein</fullName>
    </submittedName>
</protein>
<name>A0A1G9YJA1_9EURY</name>
<evidence type="ECO:0000313" key="2">
    <source>
        <dbReference type="EMBL" id="SDN08535.1"/>
    </source>
</evidence>
<gene>
    <name evidence="2" type="ORF">SAMN05192554_11479</name>
</gene>
<dbReference type="Pfam" id="PF02985">
    <property type="entry name" value="HEAT"/>
    <property type="match status" value="1"/>
</dbReference>
<reference evidence="2 3" key="1">
    <citation type="submission" date="2016-10" db="EMBL/GenBank/DDBJ databases">
        <authorList>
            <person name="de Groot N.N."/>
        </authorList>
    </citation>
    <scope>NUCLEOTIDE SEQUENCE [LARGE SCALE GENOMIC DNA]</scope>
    <source>
        <strain evidence="3">EB21,IBRC-M 10013,KCTC 4048</strain>
    </source>
</reference>
<dbReference type="Gene3D" id="1.25.10.10">
    <property type="entry name" value="Leucine-rich Repeat Variant"/>
    <property type="match status" value="2"/>
</dbReference>
<organism evidence="2 3">
    <name type="scientific">Haloarchaeobius iranensis</name>
    <dbReference type="NCBI Taxonomy" id="996166"/>
    <lineage>
        <taxon>Archaea</taxon>
        <taxon>Methanobacteriati</taxon>
        <taxon>Methanobacteriota</taxon>
        <taxon>Stenosarchaea group</taxon>
        <taxon>Halobacteria</taxon>
        <taxon>Halobacteriales</taxon>
        <taxon>Halorubellaceae</taxon>
        <taxon>Haloarchaeobius</taxon>
    </lineage>
</organism>
<dbReference type="STRING" id="996166.SAMN05192554_11479"/>
<dbReference type="SUPFAM" id="SSF48371">
    <property type="entry name" value="ARM repeat"/>
    <property type="match status" value="1"/>
</dbReference>
<dbReference type="InterPro" id="IPR016024">
    <property type="entry name" value="ARM-type_fold"/>
</dbReference>